<dbReference type="GO" id="GO:0061575">
    <property type="term" value="F:cyclin-dependent protein serine/threonine kinase activator activity"/>
    <property type="evidence" value="ECO:0007669"/>
    <property type="project" value="InterPro"/>
</dbReference>
<dbReference type="CDD" id="cd20264">
    <property type="entry name" value="Complex1_LYR_LYRM4"/>
    <property type="match status" value="1"/>
</dbReference>
<dbReference type="PANTHER" id="PTHR12683">
    <property type="entry name" value="CDK-ACTIVATING KINASE ASSEMBLY FACTOR MAT1"/>
    <property type="match status" value="1"/>
</dbReference>
<dbReference type="GO" id="GO:0008270">
    <property type="term" value="F:zinc ion binding"/>
    <property type="evidence" value="ECO:0007669"/>
    <property type="project" value="UniProtKB-KW"/>
</dbReference>
<evidence type="ECO:0000256" key="5">
    <source>
        <dbReference type="ARBA" id="ARBA00023242"/>
    </source>
</evidence>
<organism evidence="10">
    <name type="scientific">Soboliphyme baturini</name>
    <dbReference type="NCBI Taxonomy" id="241478"/>
    <lineage>
        <taxon>Eukaryota</taxon>
        <taxon>Metazoa</taxon>
        <taxon>Ecdysozoa</taxon>
        <taxon>Nematoda</taxon>
        <taxon>Enoplea</taxon>
        <taxon>Dorylaimia</taxon>
        <taxon>Dioctophymatida</taxon>
        <taxon>Dioctophymatoidea</taxon>
        <taxon>Soboliphymatidae</taxon>
        <taxon>Soboliphyme</taxon>
    </lineage>
</organism>
<gene>
    <name evidence="8" type="ORF">SBAD_LOCUS8890</name>
</gene>
<evidence type="ECO:0000256" key="2">
    <source>
        <dbReference type="ARBA" id="ARBA00022723"/>
    </source>
</evidence>
<dbReference type="AlphaFoldDB" id="A0A183IZ42"/>
<keyword evidence="3 6" id="KW-0863">Zinc-finger</keyword>
<evidence type="ECO:0000259" key="7">
    <source>
        <dbReference type="PROSITE" id="PS50089"/>
    </source>
</evidence>
<dbReference type="GO" id="GO:0016226">
    <property type="term" value="P:iron-sulfur cluster assembly"/>
    <property type="evidence" value="ECO:0007669"/>
    <property type="project" value="InterPro"/>
</dbReference>
<dbReference type="GO" id="GO:0006289">
    <property type="term" value="P:nucleotide-excision repair"/>
    <property type="evidence" value="ECO:0007669"/>
    <property type="project" value="InterPro"/>
</dbReference>
<dbReference type="PROSITE" id="PS00518">
    <property type="entry name" value="ZF_RING_1"/>
    <property type="match status" value="1"/>
</dbReference>
<dbReference type="Pfam" id="PF06391">
    <property type="entry name" value="MAT1"/>
    <property type="match status" value="1"/>
</dbReference>
<dbReference type="SUPFAM" id="SSF57850">
    <property type="entry name" value="RING/U-box"/>
    <property type="match status" value="1"/>
</dbReference>
<dbReference type="SMART" id="SM00184">
    <property type="entry name" value="RING"/>
    <property type="match status" value="1"/>
</dbReference>
<keyword evidence="2" id="KW-0479">Metal-binding</keyword>
<name>A0A183IZ42_9BILA</name>
<dbReference type="GO" id="GO:0005675">
    <property type="term" value="C:transcription factor TFIIH holo complex"/>
    <property type="evidence" value="ECO:0007669"/>
    <property type="project" value="InterPro"/>
</dbReference>
<evidence type="ECO:0000313" key="9">
    <source>
        <dbReference type="Proteomes" id="UP000270296"/>
    </source>
</evidence>
<dbReference type="InterPro" id="IPR004575">
    <property type="entry name" value="MAT1/Tfb3"/>
</dbReference>
<keyword evidence="5" id="KW-0539">Nucleus</keyword>
<dbReference type="InterPro" id="IPR001841">
    <property type="entry name" value="Znf_RING"/>
</dbReference>
<dbReference type="NCBIfam" id="TIGR00570">
    <property type="entry name" value="cdk7"/>
    <property type="match status" value="1"/>
</dbReference>
<comment type="subcellular location">
    <subcellularLocation>
        <location evidence="1">Nucleus</location>
    </subcellularLocation>
</comment>
<evidence type="ECO:0000256" key="3">
    <source>
        <dbReference type="ARBA" id="ARBA00022771"/>
    </source>
</evidence>
<dbReference type="PANTHER" id="PTHR12683:SF13">
    <property type="entry name" value="CDK-ACTIVATING KINASE ASSEMBLY FACTOR MAT1"/>
    <property type="match status" value="1"/>
</dbReference>
<dbReference type="Pfam" id="PF25811">
    <property type="entry name" value="CAK-anch_MAT1"/>
    <property type="match status" value="1"/>
</dbReference>
<sequence>MTSISRAMWLRLYKDLISQASKFTEYSYRCFARRRVREYFLHYRHEKDPVLLEHLYAEGERNVELLKRQTVVNSLYPGPKLVIEKQPQQRGIAVRARRSCPQCKSSDYNNRDFVLMINECGHPLCRNCVDRMFSRQSGPCPTCRRVLKRSSFWQQMFEDPLTEKEVFFRKKLQKVFTLVENDFPDLRSYNDYLEKFENLVFNLVNDRHVEETKREVAEFAKQHEEQIARSKNRKTKDDEWIQAMLDEEEMMHQRVMSEVTNVVDESVTESSENRPDAIADDIINELMTSSIPAELIISNKKRQLFEKMKATAGQTPRSDAKRRKLLTVDTSNFTVPNEGEKYEYTERQLLAGIMFCGSFSKLAEDGFLAHVKPATSVQRAGGYDESLACLRALQEAHCDLDLVKVF</sequence>
<dbReference type="InterPro" id="IPR015877">
    <property type="entry name" value="MAT1_centre"/>
</dbReference>
<evidence type="ECO:0000256" key="4">
    <source>
        <dbReference type="ARBA" id="ARBA00022833"/>
    </source>
</evidence>
<evidence type="ECO:0000256" key="1">
    <source>
        <dbReference type="ARBA" id="ARBA00004123"/>
    </source>
</evidence>
<proteinExistence type="predicted"/>
<reference evidence="8 9" key="2">
    <citation type="submission" date="2018-11" db="EMBL/GenBank/DDBJ databases">
        <authorList>
            <consortium name="Pathogen Informatics"/>
        </authorList>
    </citation>
    <scope>NUCLEOTIDE SEQUENCE [LARGE SCALE GENOMIC DNA]</scope>
</reference>
<dbReference type="Proteomes" id="UP000270296">
    <property type="component" value="Unassembled WGS sequence"/>
</dbReference>
<dbReference type="Gene3D" id="3.30.40.10">
    <property type="entry name" value="Zinc/RING finger domain, C3HC4 (zinc finger)"/>
    <property type="match status" value="1"/>
</dbReference>
<dbReference type="InterPro" id="IPR045297">
    <property type="entry name" value="Complex1_LYR_LYRM4"/>
</dbReference>
<dbReference type="InterPro" id="IPR017907">
    <property type="entry name" value="Znf_RING_CS"/>
</dbReference>
<dbReference type="Pfam" id="PF05347">
    <property type="entry name" value="Complex1_LYR"/>
    <property type="match status" value="1"/>
</dbReference>
<protein>
    <submittedName>
        <fullName evidence="10">RING-type domain-containing protein</fullName>
    </submittedName>
</protein>
<dbReference type="GO" id="GO:0006357">
    <property type="term" value="P:regulation of transcription by RNA polymerase II"/>
    <property type="evidence" value="ECO:0007669"/>
    <property type="project" value="TreeGrafter"/>
</dbReference>
<keyword evidence="4" id="KW-0862">Zinc</keyword>
<dbReference type="WBParaSite" id="SBAD_0000921101-mRNA-1">
    <property type="protein sequence ID" value="SBAD_0000921101-mRNA-1"/>
    <property type="gene ID" value="SBAD_0000921101"/>
</dbReference>
<evidence type="ECO:0000256" key="6">
    <source>
        <dbReference type="PROSITE-ProRule" id="PRU00175"/>
    </source>
</evidence>
<dbReference type="OrthoDB" id="5963at2759"/>
<feature type="domain" description="RING-type" evidence="7">
    <location>
        <begin position="100"/>
        <end position="144"/>
    </location>
</feature>
<dbReference type="InterPro" id="IPR008011">
    <property type="entry name" value="Complex1_LYR_dom"/>
</dbReference>
<accession>A0A183IZ42</accession>
<dbReference type="InterPro" id="IPR013083">
    <property type="entry name" value="Znf_RING/FYVE/PHD"/>
</dbReference>
<keyword evidence="9" id="KW-1185">Reference proteome</keyword>
<evidence type="ECO:0000313" key="10">
    <source>
        <dbReference type="WBParaSite" id="SBAD_0000921101-mRNA-1"/>
    </source>
</evidence>
<dbReference type="Pfam" id="PF17121">
    <property type="entry name" value="zf-C3HC4_5"/>
    <property type="match status" value="1"/>
</dbReference>
<dbReference type="PROSITE" id="PS50089">
    <property type="entry name" value="ZF_RING_2"/>
    <property type="match status" value="1"/>
</dbReference>
<reference evidence="10" key="1">
    <citation type="submission" date="2016-06" db="UniProtKB">
        <authorList>
            <consortium name="WormBaseParasite"/>
        </authorList>
    </citation>
    <scope>IDENTIFICATION</scope>
</reference>
<dbReference type="InterPro" id="IPR057657">
    <property type="entry name" value="MAT1_CAK-anch"/>
</dbReference>
<dbReference type="EMBL" id="UZAM01012082">
    <property type="protein sequence ID" value="VDP19941.1"/>
    <property type="molecule type" value="Genomic_DNA"/>
</dbReference>
<evidence type="ECO:0000313" key="8">
    <source>
        <dbReference type="EMBL" id="VDP19941.1"/>
    </source>
</evidence>